<dbReference type="Proteomes" id="UP000318582">
    <property type="component" value="Unassembled WGS sequence"/>
</dbReference>
<sequence>MSIRPLTIITGANRGLGYELARVLFQNHDHDVLLTARDASKAQQAASTILGSRASSSSLKTATLDVSSTKDMSRFFRDELEPVLNAEENKDRQITLVNNAGIYTAPWRETLVTNTCGPITLSRLFLNHFEGNKQQQPRVVTLTSGLGNAECVSEVVLKRMADQPPKTPEEIAKWAREWNETDCGDCTGYNLSKHFVDYATELFAEAGRPHGVSFIAVDPGWVQTDMGGKNAHLTIEQGVARITQQVVIDDKVAMDRSGKVFGQEASVAIPWKTPRQ</sequence>
<gene>
    <name evidence="1" type="ORF">PhCBS80983_g04794</name>
</gene>
<dbReference type="PRINTS" id="PR00081">
    <property type="entry name" value="GDHRDH"/>
</dbReference>
<dbReference type="InterPro" id="IPR052184">
    <property type="entry name" value="SDR_enzymes"/>
</dbReference>
<dbReference type="PANTHER" id="PTHR45458">
    <property type="entry name" value="SHORT-CHAIN DEHYDROGENASE/REDUCTASE SDR"/>
    <property type="match status" value="1"/>
</dbReference>
<evidence type="ECO:0000313" key="2">
    <source>
        <dbReference type="Proteomes" id="UP000318582"/>
    </source>
</evidence>
<organism evidence="1 2">
    <name type="scientific">Powellomyces hirtus</name>
    <dbReference type="NCBI Taxonomy" id="109895"/>
    <lineage>
        <taxon>Eukaryota</taxon>
        <taxon>Fungi</taxon>
        <taxon>Fungi incertae sedis</taxon>
        <taxon>Chytridiomycota</taxon>
        <taxon>Chytridiomycota incertae sedis</taxon>
        <taxon>Chytridiomycetes</taxon>
        <taxon>Spizellomycetales</taxon>
        <taxon>Powellomycetaceae</taxon>
        <taxon>Powellomyces</taxon>
    </lineage>
</organism>
<dbReference type="GO" id="GO:0016616">
    <property type="term" value="F:oxidoreductase activity, acting on the CH-OH group of donors, NAD or NADP as acceptor"/>
    <property type="evidence" value="ECO:0007669"/>
    <property type="project" value="TreeGrafter"/>
</dbReference>
<dbReference type="InterPro" id="IPR002347">
    <property type="entry name" value="SDR_fam"/>
</dbReference>
<reference evidence="1 2" key="1">
    <citation type="journal article" date="2019" name="Sci. Rep.">
        <title>Comparative genomics of chytrid fungi reveal insights into the obligate biotrophic and pathogenic lifestyle of Synchytrium endobioticum.</title>
        <authorList>
            <person name="van de Vossenberg B.T.L.H."/>
            <person name="Warris S."/>
            <person name="Nguyen H.D.T."/>
            <person name="van Gent-Pelzer M.P.E."/>
            <person name="Joly D.L."/>
            <person name="van de Geest H.C."/>
            <person name="Bonants P.J.M."/>
            <person name="Smith D.S."/>
            <person name="Levesque C.A."/>
            <person name="van der Lee T.A.J."/>
        </authorList>
    </citation>
    <scope>NUCLEOTIDE SEQUENCE [LARGE SCALE GENOMIC DNA]</scope>
    <source>
        <strain evidence="1 2">CBS 809.83</strain>
    </source>
</reference>
<keyword evidence="2" id="KW-1185">Reference proteome</keyword>
<dbReference type="AlphaFoldDB" id="A0A507DXM5"/>
<dbReference type="InterPro" id="IPR036291">
    <property type="entry name" value="NAD(P)-bd_dom_sf"/>
</dbReference>
<name>A0A507DXM5_9FUNG</name>
<evidence type="ECO:0000313" key="1">
    <source>
        <dbReference type="EMBL" id="TPX56102.1"/>
    </source>
</evidence>
<comment type="caution">
    <text evidence="1">The sequence shown here is derived from an EMBL/GenBank/DDBJ whole genome shotgun (WGS) entry which is preliminary data.</text>
</comment>
<dbReference type="SUPFAM" id="SSF51735">
    <property type="entry name" value="NAD(P)-binding Rossmann-fold domains"/>
    <property type="match status" value="1"/>
</dbReference>
<proteinExistence type="predicted"/>
<protein>
    <submittedName>
        <fullName evidence="1">Uncharacterized protein</fullName>
    </submittedName>
</protein>
<dbReference type="PANTHER" id="PTHR45458:SF1">
    <property type="entry name" value="SHORT CHAIN DEHYDROGENASE"/>
    <property type="match status" value="1"/>
</dbReference>
<accession>A0A507DXM5</accession>
<dbReference type="Pfam" id="PF00106">
    <property type="entry name" value="adh_short"/>
    <property type="match status" value="1"/>
</dbReference>
<dbReference type="Gene3D" id="3.40.50.720">
    <property type="entry name" value="NAD(P)-binding Rossmann-like Domain"/>
    <property type="match status" value="1"/>
</dbReference>
<dbReference type="EMBL" id="QEAQ01000085">
    <property type="protein sequence ID" value="TPX56102.1"/>
    <property type="molecule type" value="Genomic_DNA"/>
</dbReference>